<evidence type="ECO:0000256" key="5">
    <source>
        <dbReference type="ARBA" id="ARBA00022825"/>
    </source>
</evidence>
<evidence type="ECO:0000256" key="2">
    <source>
        <dbReference type="ARBA" id="ARBA00022490"/>
    </source>
</evidence>
<comment type="similarity">
    <text evidence="1 6">Belongs to the peptidase S14 family.</text>
</comment>
<keyword evidence="2" id="KW-0963">Cytoplasm</keyword>
<keyword evidence="3 7" id="KW-0645">Protease</keyword>
<dbReference type="SUPFAM" id="SSF52096">
    <property type="entry name" value="ClpP/crotonase"/>
    <property type="match status" value="1"/>
</dbReference>
<dbReference type="CDD" id="cd07016">
    <property type="entry name" value="S14_ClpP_1"/>
    <property type="match status" value="1"/>
</dbReference>
<dbReference type="NCBIfam" id="NF045542">
    <property type="entry name" value="Clp_rel_HeadMat"/>
    <property type="match status" value="1"/>
</dbReference>
<keyword evidence="5" id="KW-0720">Serine protease</keyword>
<evidence type="ECO:0000256" key="3">
    <source>
        <dbReference type="ARBA" id="ARBA00022670"/>
    </source>
</evidence>
<proteinExistence type="inferred from homology"/>
<reference evidence="7 8" key="1">
    <citation type="submission" date="2021-03" db="EMBL/GenBank/DDBJ databases">
        <title>Genomic Encyclopedia of Type Strains, Phase IV (KMG-IV): sequencing the most valuable type-strain genomes for metagenomic binning, comparative biology and taxonomic classification.</title>
        <authorList>
            <person name="Goeker M."/>
        </authorList>
    </citation>
    <scope>NUCLEOTIDE SEQUENCE [LARGE SCALE GENOMIC DNA]</scope>
    <source>
        <strain evidence="7 8">DSM 27512</strain>
    </source>
</reference>
<dbReference type="PRINTS" id="PR00127">
    <property type="entry name" value="CLPPROTEASEP"/>
</dbReference>
<dbReference type="InterPro" id="IPR029045">
    <property type="entry name" value="ClpP/crotonase-like_dom_sf"/>
</dbReference>
<name>A0ABS4KI47_9FIRM</name>
<protein>
    <recommendedName>
        <fullName evidence="6">ATP-dependent Clp protease proteolytic subunit</fullName>
    </recommendedName>
</protein>
<dbReference type="RefSeq" id="WP_209660503.1">
    <property type="nucleotide sequence ID" value="NZ_JAGGLI010000011.1"/>
</dbReference>
<keyword evidence="8" id="KW-1185">Reference proteome</keyword>
<evidence type="ECO:0000313" key="8">
    <source>
        <dbReference type="Proteomes" id="UP001314903"/>
    </source>
</evidence>
<evidence type="ECO:0000256" key="1">
    <source>
        <dbReference type="ARBA" id="ARBA00007039"/>
    </source>
</evidence>
<dbReference type="InterPro" id="IPR023562">
    <property type="entry name" value="ClpP/TepA"/>
</dbReference>
<gene>
    <name evidence="7" type="ORF">J2Z35_001236</name>
</gene>
<accession>A0ABS4KI47</accession>
<keyword evidence="4" id="KW-0378">Hydrolase</keyword>
<evidence type="ECO:0000313" key="7">
    <source>
        <dbReference type="EMBL" id="MBP2027442.1"/>
    </source>
</evidence>
<dbReference type="InterPro" id="IPR001907">
    <property type="entry name" value="ClpP"/>
</dbReference>
<organism evidence="7 8">
    <name type="scientific">Acetoanaerobium pronyense</name>
    <dbReference type="NCBI Taxonomy" id="1482736"/>
    <lineage>
        <taxon>Bacteria</taxon>
        <taxon>Bacillati</taxon>
        <taxon>Bacillota</taxon>
        <taxon>Clostridia</taxon>
        <taxon>Peptostreptococcales</taxon>
        <taxon>Filifactoraceae</taxon>
        <taxon>Acetoanaerobium</taxon>
    </lineage>
</organism>
<evidence type="ECO:0000256" key="4">
    <source>
        <dbReference type="ARBA" id="ARBA00022801"/>
    </source>
</evidence>
<sequence>MKHLKTQFKVFRNESNNDITEMYLHGRIGDPVFDGDSETITVKDVREKLNNIDTKAIRVHINSGGGCLFSSIAISNLLKSHSARIEMIIDSLAGSGGSIIAMAGDEIKMYSNSMLMIHSASTFTFGNAKDHEKMSNDLKQMDKSLKENYKERFKGTDEELINLIESETWLTAEEAKDLGFCDQIITSNSCTDEIDNSYDVATMNSSESKVVAKLMQKYSNSSGANNILNNFSKSCNKNKKLFTR</sequence>
<dbReference type="Proteomes" id="UP001314903">
    <property type="component" value="Unassembled WGS sequence"/>
</dbReference>
<evidence type="ECO:0000256" key="6">
    <source>
        <dbReference type="RuleBase" id="RU003567"/>
    </source>
</evidence>
<dbReference type="EMBL" id="JAGGLI010000011">
    <property type="protein sequence ID" value="MBP2027442.1"/>
    <property type="molecule type" value="Genomic_DNA"/>
</dbReference>
<dbReference type="GO" id="GO:0006508">
    <property type="term" value="P:proteolysis"/>
    <property type="evidence" value="ECO:0007669"/>
    <property type="project" value="UniProtKB-KW"/>
</dbReference>
<dbReference type="Gene3D" id="3.90.226.10">
    <property type="entry name" value="2-enoyl-CoA Hydratase, Chain A, domain 1"/>
    <property type="match status" value="1"/>
</dbReference>
<comment type="caution">
    <text evidence="7">The sequence shown here is derived from an EMBL/GenBank/DDBJ whole genome shotgun (WGS) entry which is preliminary data.</text>
</comment>
<dbReference type="PANTHER" id="PTHR10381">
    <property type="entry name" value="ATP-DEPENDENT CLP PROTEASE PROTEOLYTIC SUBUNIT"/>
    <property type="match status" value="1"/>
</dbReference>
<dbReference type="PANTHER" id="PTHR10381:SF70">
    <property type="entry name" value="ATP-DEPENDENT CLP PROTEASE PROTEOLYTIC SUBUNIT"/>
    <property type="match status" value="1"/>
</dbReference>
<dbReference type="Pfam" id="PF00574">
    <property type="entry name" value="CLP_protease"/>
    <property type="match status" value="1"/>
</dbReference>
<dbReference type="GO" id="GO:0008233">
    <property type="term" value="F:peptidase activity"/>
    <property type="evidence" value="ECO:0007669"/>
    <property type="project" value="UniProtKB-KW"/>
</dbReference>